<dbReference type="SUPFAM" id="SSF46894">
    <property type="entry name" value="C-terminal effector domain of the bipartite response regulators"/>
    <property type="match status" value="1"/>
</dbReference>
<dbReference type="Gene3D" id="1.25.40.10">
    <property type="entry name" value="Tetratricopeptide repeat domain"/>
    <property type="match status" value="1"/>
</dbReference>
<name>A0ABV8XJL9_9DEIO</name>
<dbReference type="PRINTS" id="PR00038">
    <property type="entry name" value="HTHLUXR"/>
</dbReference>
<dbReference type="PANTHER" id="PTHR47691:SF3">
    <property type="entry name" value="HTH-TYPE TRANSCRIPTIONAL REGULATOR RV0890C-RELATED"/>
    <property type="match status" value="1"/>
</dbReference>
<comment type="caution">
    <text evidence="2">The sequence shown here is derived from an EMBL/GenBank/DDBJ whole genome shotgun (WGS) entry which is preliminary data.</text>
</comment>
<evidence type="ECO:0000313" key="3">
    <source>
        <dbReference type="Proteomes" id="UP001595998"/>
    </source>
</evidence>
<reference evidence="3" key="1">
    <citation type="journal article" date="2019" name="Int. J. Syst. Evol. Microbiol.">
        <title>The Global Catalogue of Microorganisms (GCM) 10K type strain sequencing project: providing services to taxonomists for standard genome sequencing and annotation.</title>
        <authorList>
            <consortium name="The Broad Institute Genomics Platform"/>
            <consortium name="The Broad Institute Genome Sequencing Center for Infectious Disease"/>
            <person name="Wu L."/>
            <person name="Ma J."/>
        </authorList>
    </citation>
    <scope>NUCLEOTIDE SEQUENCE [LARGE SCALE GENOMIC DNA]</scope>
    <source>
        <strain evidence="3">CCUG 56029</strain>
    </source>
</reference>
<dbReference type="SUPFAM" id="SSF52540">
    <property type="entry name" value="P-loop containing nucleoside triphosphate hydrolases"/>
    <property type="match status" value="1"/>
</dbReference>
<dbReference type="Pfam" id="PF00196">
    <property type="entry name" value="GerE"/>
    <property type="match status" value="1"/>
</dbReference>
<sequence>MEPVRTASPTLLTPVYGRTHEVQAVTQMLRSGTRLVTLRGPGGIGKTALARHIAHEMQHAGGQVVFVELAAVREAHQVLDTIAATLPAADRPGTALHTIARAVSDRPTLLILDNFEQVVDAAGDLLKVLAAADTVQMLVTSRTVLGLHDEHEYPLEPLSLPASLEHLGDSGAVEMFLQRVQGVRPEFRITPENAREVAALVHALEGVPLAIELAAARLRSYTLTDLLEHLDHPLTFLKADFRDRPERLRSLRAAVQWSYDLLVEPDRDVFECCAVFEGAFSPQALAAVWSSAEVIDRAESLLSQSFLHRLDTPDTLWKMLQPLRELALEHLEGHPQAAVWRERHAHYFLNLVEAYQHSWALGGLDSSEAYLPHYPNIRAGMVWAVVHRSSDLAYRFLGAAGELWVHFGLMVQEAPLVEQVLALPAPESSVARLKALEISARSLEFTGQFHAREARLNEIMALCRELGDVEGEASTSLQLAAMMRDAGQQERAWEITQRIIRELRERVGDTPPTRQQQLLQANVHQAACRHLLELGQYAQALESAQLACQHFLKVDGQTGYGSARTMVGHLLVRLQRLPEAQTVLLACLHDAVEKGLRGRIHHVLRWGLIFAAAELRQWAILVQFTAFVNDPVGEPSQSATDRLMQQNLVRARDELRDTAYQRAWTTGAQLQLQDVVELAERLTQMPISPTTHPELTPREREVLALVAQGHPDRRVARLLDISPSTASRHVGNLLSKLGLHNRVELARWAIEHLSPGGAEPAAAQESPRD</sequence>
<dbReference type="GO" id="GO:0005524">
    <property type="term" value="F:ATP binding"/>
    <property type="evidence" value="ECO:0007669"/>
    <property type="project" value="UniProtKB-KW"/>
</dbReference>
<dbReference type="CDD" id="cd06170">
    <property type="entry name" value="LuxR_C_like"/>
    <property type="match status" value="1"/>
</dbReference>
<organism evidence="2 3">
    <name type="scientific">Deinococcus navajonensis</name>
    <dbReference type="NCBI Taxonomy" id="309884"/>
    <lineage>
        <taxon>Bacteria</taxon>
        <taxon>Thermotogati</taxon>
        <taxon>Deinococcota</taxon>
        <taxon>Deinococci</taxon>
        <taxon>Deinococcales</taxon>
        <taxon>Deinococcaceae</taxon>
        <taxon>Deinococcus</taxon>
    </lineage>
</organism>
<evidence type="ECO:0000259" key="1">
    <source>
        <dbReference type="PROSITE" id="PS50043"/>
    </source>
</evidence>
<keyword evidence="3" id="KW-1185">Reference proteome</keyword>
<dbReference type="PRINTS" id="PR00364">
    <property type="entry name" value="DISEASERSIST"/>
</dbReference>
<dbReference type="Pfam" id="PF13191">
    <property type="entry name" value="AAA_16"/>
    <property type="match status" value="1"/>
</dbReference>
<dbReference type="PROSITE" id="PS50043">
    <property type="entry name" value="HTH_LUXR_2"/>
    <property type="match status" value="1"/>
</dbReference>
<dbReference type="PANTHER" id="PTHR47691">
    <property type="entry name" value="REGULATOR-RELATED"/>
    <property type="match status" value="1"/>
</dbReference>
<dbReference type="Gene3D" id="1.10.10.10">
    <property type="entry name" value="Winged helix-like DNA-binding domain superfamily/Winged helix DNA-binding domain"/>
    <property type="match status" value="1"/>
</dbReference>
<keyword evidence="2" id="KW-0067">ATP-binding</keyword>
<protein>
    <submittedName>
        <fullName evidence="2">ATP-binding protein</fullName>
    </submittedName>
</protein>
<dbReference type="SMART" id="SM00421">
    <property type="entry name" value="HTH_LUXR"/>
    <property type="match status" value="1"/>
</dbReference>
<feature type="domain" description="HTH luxR-type" evidence="1">
    <location>
        <begin position="688"/>
        <end position="753"/>
    </location>
</feature>
<dbReference type="RefSeq" id="WP_380035613.1">
    <property type="nucleotide sequence ID" value="NZ_JBHSEH010000004.1"/>
</dbReference>
<dbReference type="InterPro" id="IPR011990">
    <property type="entry name" value="TPR-like_helical_dom_sf"/>
</dbReference>
<dbReference type="Gene3D" id="3.40.50.300">
    <property type="entry name" value="P-loop containing nucleotide triphosphate hydrolases"/>
    <property type="match status" value="1"/>
</dbReference>
<evidence type="ECO:0000313" key="2">
    <source>
        <dbReference type="EMBL" id="MFC4424902.1"/>
    </source>
</evidence>
<dbReference type="SUPFAM" id="SSF48452">
    <property type="entry name" value="TPR-like"/>
    <property type="match status" value="1"/>
</dbReference>
<keyword evidence="2" id="KW-0547">Nucleotide-binding</keyword>
<dbReference type="InterPro" id="IPR041664">
    <property type="entry name" value="AAA_16"/>
</dbReference>
<dbReference type="InterPro" id="IPR016032">
    <property type="entry name" value="Sig_transdc_resp-reg_C-effctor"/>
</dbReference>
<dbReference type="InterPro" id="IPR027417">
    <property type="entry name" value="P-loop_NTPase"/>
</dbReference>
<dbReference type="InterPro" id="IPR036388">
    <property type="entry name" value="WH-like_DNA-bd_sf"/>
</dbReference>
<dbReference type="EMBL" id="JBHSEH010000004">
    <property type="protein sequence ID" value="MFC4424902.1"/>
    <property type="molecule type" value="Genomic_DNA"/>
</dbReference>
<dbReference type="CDD" id="cd00009">
    <property type="entry name" value="AAA"/>
    <property type="match status" value="1"/>
</dbReference>
<dbReference type="InterPro" id="IPR000792">
    <property type="entry name" value="Tscrpt_reg_LuxR_C"/>
</dbReference>
<gene>
    <name evidence="2" type="ORF">ACFOZ9_01675</name>
</gene>
<proteinExistence type="predicted"/>
<accession>A0ABV8XJL9</accession>
<dbReference type="Proteomes" id="UP001595998">
    <property type="component" value="Unassembled WGS sequence"/>
</dbReference>